<reference evidence="2 3" key="1">
    <citation type="submission" date="2020-03" db="EMBL/GenBank/DDBJ databases">
        <title>Genome sequence of strain Massilia sp. TW-1.</title>
        <authorList>
            <person name="Chaudhary D.K."/>
        </authorList>
    </citation>
    <scope>NUCLEOTIDE SEQUENCE [LARGE SCALE GENOMIC DNA]</scope>
    <source>
        <strain evidence="2 3">TW-1</strain>
    </source>
</reference>
<name>A0ABX0P963_9BURK</name>
<keyword evidence="3" id="KW-1185">Reference proteome</keyword>
<dbReference type="GO" id="GO:0016787">
    <property type="term" value="F:hydrolase activity"/>
    <property type="evidence" value="ECO:0007669"/>
    <property type="project" value="UniProtKB-KW"/>
</dbReference>
<dbReference type="PANTHER" id="PTHR48098">
    <property type="entry name" value="ENTEROCHELIN ESTERASE-RELATED"/>
    <property type="match status" value="1"/>
</dbReference>
<evidence type="ECO:0000256" key="1">
    <source>
        <dbReference type="SAM" id="SignalP"/>
    </source>
</evidence>
<dbReference type="SUPFAM" id="SSF53474">
    <property type="entry name" value="alpha/beta-Hydrolases"/>
    <property type="match status" value="1"/>
</dbReference>
<dbReference type="InterPro" id="IPR029058">
    <property type="entry name" value="AB_hydrolase_fold"/>
</dbReference>
<dbReference type="EMBL" id="JAAQOM010000004">
    <property type="protein sequence ID" value="NIA53826.1"/>
    <property type="molecule type" value="Genomic_DNA"/>
</dbReference>
<accession>A0ABX0P963</accession>
<dbReference type="InterPro" id="IPR000801">
    <property type="entry name" value="Esterase-like"/>
</dbReference>
<dbReference type="InterPro" id="IPR050583">
    <property type="entry name" value="Mycobacterial_A85_antigen"/>
</dbReference>
<dbReference type="Pfam" id="PF00756">
    <property type="entry name" value="Esterase"/>
    <property type="match status" value="1"/>
</dbReference>
<dbReference type="PANTHER" id="PTHR48098:SF6">
    <property type="entry name" value="FERRI-BACILLIBACTIN ESTERASE BESA"/>
    <property type="match status" value="1"/>
</dbReference>
<evidence type="ECO:0000313" key="3">
    <source>
        <dbReference type="Proteomes" id="UP000716322"/>
    </source>
</evidence>
<dbReference type="RefSeq" id="WP_166858699.1">
    <property type="nucleotide sequence ID" value="NZ_JAAQOM010000004.1"/>
</dbReference>
<dbReference type="Gene3D" id="3.40.50.1820">
    <property type="entry name" value="alpha/beta hydrolase"/>
    <property type="match status" value="1"/>
</dbReference>
<feature type="chain" id="PRO_5046049856" evidence="1">
    <location>
        <begin position="36"/>
        <end position="318"/>
    </location>
</feature>
<keyword evidence="2" id="KW-0378">Hydrolase</keyword>
<comment type="caution">
    <text evidence="2">The sequence shown here is derived from an EMBL/GenBank/DDBJ whole genome shotgun (WGS) entry which is preliminary data.</text>
</comment>
<protein>
    <submittedName>
        <fullName evidence="2">Alpha/beta hydrolase</fullName>
    </submittedName>
</protein>
<proteinExistence type="predicted"/>
<organism evidence="2 3">
    <name type="scientific">Telluria antibiotica</name>
    <dbReference type="NCBI Taxonomy" id="2717319"/>
    <lineage>
        <taxon>Bacteria</taxon>
        <taxon>Pseudomonadati</taxon>
        <taxon>Pseudomonadota</taxon>
        <taxon>Betaproteobacteria</taxon>
        <taxon>Burkholderiales</taxon>
        <taxon>Oxalobacteraceae</taxon>
        <taxon>Telluria group</taxon>
        <taxon>Telluria</taxon>
    </lineage>
</organism>
<evidence type="ECO:0000313" key="2">
    <source>
        <dbReference type="EMBL" id="NIA53826.1"/>
    </source>
</evidence>
<sequence length="318" mass="35020">MIAAHRSVTSLPRRRLLQAGAACLLAPPLSRAAHAAPPAPFGRVERWENFSSHHVDPRHVDIWLPPDYATKAGAGHRFAVVYMHDGQMLFDPTTTWNGKSWRIDLAAQQLLAARPDGDFIVVGPWNNGVLRHSEYFPAKFLPHLPDAVRRPFVRDALHGKARSDDYLRFLVEELKPAIDARFATRTGRDTTFLMGSSMGGLISCYGLCEYPAVFGGAACLSTHWIGTFERNDAFPAAALAYLERAAPAPAGVKLWSDRGTVGLDALYDDAFARVTALLRRKGYAAPDFVSRVYDGAAHDENDWAVRAPDALVFLLRGT</sequence>
<dbReference type="Proteomes" id="UP000716322">
    <property type="component" value="Unassembled WGS sequence"/>
</dbReference>
<feature type="signal peptide" evidence="1">
    <location>
        <begin position="1"/>
        <end position="35"/>
    </location>
</feature>
<keyword evidence="1" id="KW-0732">Signal</keyword>
<gene>
    <name evidence="2" type="ORF">HAV22_09200</name>
</gene>